<evidence type="ECO:0000259" key="5">
    <source>
        <dbReference type="PROSITE" id="PS50033"/>
    </source>
</evidence>
<dbReference type="GO" id="GO:0005737">
    <property type="term" value="C:cytoplasm"/>
    <property type="evidence" value="ECO:0007669"/>
    <property type="project" value="UniProtKB-SubCell"/>
</dbReference>
<accession>A0A3M6UFD3</accession>
<reference evidence="6 7" key="1">
    <citation type="journal article" date="2018" name="Sci. Rep.">
        <title>Comparative analysis of the Pocillopora damicornis genome highlights role of immune system in coral evolution.</title>
        <authorList>
            <person name="Cunning R."/>
            <person name="Bay R.A."/>
            <person name="Gillette P."/>
            <person name="Baker A.C."/>
            <person name="Traylor-Knowles N."/>
        </authorList>
    </citation>
    <scope>NUCLEOTIDE SEQUENCE [LARGE SCALE GENOMIC DNA]</scope>
    <source>
        <strain evidence="6">RSMAS</strain>
        <tissue evidence="6">Whole animal</tissue>
    </source>
</reference>
<dbReference type="Gene3D" id="3.10.20.90">
    <property type="entry name" value="Phosphatidylinositol 3-kinase Catalytic Subunit, Chain A, domain 1"/>
    <property type="match status" value="1"/>
</dbReference>
<dbReference type="GO" id="GO:0036435">
    <property type="term" value="F:K48-linked polyubiquitin modification-dependent protein binding"/>
    <property type="evidence" value="ECO:0007669"/>
    <property type="project" value="TreeGrafter"/>
</dbReference>
<proteinExistence type="predicted"/>
<name>A0A3M6UFD3_POCDA</name>
<feature type="domain" description="UBX" evidence="5">
    <location>
        <begin position="809"/>
        <end position="887"/>
    </location>
</feature>
<dbReference type="InterPro" id="IPR015940">
    <property type="entry name" value="UBA"/>
</dbReference>
<gene>
    <name evidence="6" type="ORF">pdam_00021103</name>
</gene>
<comment type="caution">
    <text evidence="6">The sequence shown here is derived from an EMBL/GenBank/DDBJ whole genome shotgun (WGS) entry which is preliminary data.</text>
</comment>
<dbReference type="AlphaFoldDB" id="A0A3M6UFD3"/>
<dbReference type="PROSITE" id="PS00028">
    <property type="entry name" value="ZINC_FINGER_C2H2_1"/>
    <property type="match status" value="1"/>
</dbReference>
<dbReference type="GO" id="GO:0031397">
    <property type="term" value="P:negative regulation of protein ubiquitination"/>
    <property type="evidence" value="ECO:0007669"/>
    <property type="project" value="TreeGrafter"/>
</dbReference>
<feature type="region of interest" description="Disordered" evidence="4">
    <location>
        <begin position="114"/>
        <end position="140"/>
    </location>
</feature>
<dbReference type="Pfam" id="PF24560">
    <property type="entry name" value="zf-C2H2_OTU1_C"/>
    <property type="match status" value="1"/>
</dbReference>
<dbReference type="SUPFAM" id="SSF46934">
    <property type="entry name" value="UBA-like"/>
    <property type="match status" value="1"/>
</dbReference>
<dbReference type="SMART" id="SM00166">
    <property type="entry name" value="UBX"/>
    <property type="match status" value="1"/>
</dbReference>
<dbReference type="EMBL" id="RCHS01001652">
    <property type="protein sequence ID" value="RMX52390.1"/>
    <property type="molecule type" value="Genomic_DNA"/>
</dbReference>
<sequence>MAVLDRKRLISKLQDVILARVLAPSETKGKKKGKNDRMSQCDCAETLPDHELLIQYQFVRKRMCGQIVLVQKKESEAGDPKVARDVQQSDYSGGGYESCVFYPEKLHVTVMLNSQPGDQKPAAKSQVTEDVQEQQPPKSTISKYFNKENVYATRSTLKNRAASKYLNKKNDSQGKSESYVCSNLPVGVDSEETEKENSKVFDSAKVQDVETDGRNEDIFCVNQFSPKIETHDVVPLHESENGSKQDEYDQKILKRRGNEDNEEEWSQNDISADSVSVTKEDVPQVASCSDGFNSLKDVTNVEAVKDTQKNKSESIVSNSSKLKRRRSFSESDTTNSDSVPCLRSRISKYKTVKKQRAVSNDESGDKRKAIALVDRTEDDNDFETPKVRRNTAKRKGSDLSDDQDLFSSAFSTDNETSSNVKPDAKGTINSKKRRTNQVEIKGKALSGKAANLARKRVTTRQAKTVNGTAVTDLEDVTEEPESSPASAIAVEDKPVKLNISFCYTPPRNVEELTASQTEQLIYCRRHEDYKKGGKMKGDLAFQVQFGSFSEEQRDRIMGVLTNMFCYKHSKYFDYVSKVLLPETLVMVYMRVERKTRLEAERLLLEGPTSEKALAVTGNKGVEQAMEWLLAHSEDPDIDEPYKPPVGHVLGQDDEAASSDGANEKVPVENLDHSSAAAGSSAEPQQALSLVCDDCGKRLKSENDVQMHAARSGHSNFSESTEEIKPLTEEEKKQQQEKMEYQEALKIANERKREKMEERLAKQRVKDQIARDRAERAGKFGKGGADPQPVNAAATAAPAQTVQPAAVEKKQHTTCKLQFRLTNGSTITGTFQATDTLEAVRNYIHDNRTDGSTPFNLMTTFPRKTYTDGDMETSLQDAGLVPSAVLILTKI</sequence>
<dbReference type="InterPro" id="IPR009060">
    <property type="entry name" value="UBA-like_sf"/>
</dbReference>
<dbReference type="Gene3D" id="1.10.8.10">
    <property type="entry name" value="DNA helicase RuvA subunit, C-terminal domain"/>
    <property type="match status" value="1"/>
</dbReference>
<dbReference type="GO" id="GO:0032435">
    <property type="term" value="P:negative regulation of proteasomal ubiquitin-dependent protein catabolic process"/>
    <property type="evidence" value="ECO:0007669"/>
    <property type="project" value="TreeGrafter"/>
</dbReference>
<dbReference type="STRING" id="46731.A0A3M6UFD3"/>
<dbReference type="GO" id="GO:1903094">
    <property type="term" value="P:negative regulation of protein K48-linked deubiquitination"/>
    <property type="evidence" value="ECO:0007669"/>
    <property type="project" value="TreeGrafter"/>
</dbReference>
<organism evidence="6 7">
    <name type="scientific">Pocillopora damicornis</name>
    <name type="common">Cauliflower coral</name>
    <name type="synonym">Millepora damicornis</name>
    <dbReference type="NCBI Taxonomy" id="46731"/>
    <lineage>
        <taxon>Eukaryota</taxon>
        <taxon>Metazoa</taxon>
        <taxon>Cnidaria</taxon>
        <taxon>Anthozoa</taxon>
        <taxon>Hexacorallia</taxon>
        <taxon>Scleractinia</taxon>
        <taxon>Astrocoeniina</taxon>
        <taxon>Pocilloporidae</taxon>
        <taxon>Pocillopora</taxon>
    </lineage>
</organism>
<feature type="region of interest" description="Disordered" evidence="4">
    <location>
        <begin position="777"/>
        <end position="796"/>
    </location>
</feature>
<dbReference type="SUPFAM" id="SSF54236">
    <property type="entry name" value="Ubiquitin-like"/>
    <property type="match status" value="1"/>
</dbReference>
<feature type="region of interest" description="Disordered" evidence="4">
    <location>
        <begin position="353"/>
        <end position="435"/>
    </location>
</feature>
<feature type="region of interest" description="Disordered" evidence="4">
    <location>
        <begin position="707"/>
        <end position="739"/>
    </location>
</feature>
<dbReference type="CDD" id="cd01772">
    <property type="entry name" value="UBX_UBXN1"/>
    <property type="match status" value="1"/>
</dbReference>
<feature type="region of interest" description="Disordered" evidence="4">
    <location>
        <begin position="305"/>
        <end position="340"/>
    </location>
</feature>
<feature type="region of interest" description="Disordered" evidence="4">
    <location>
        <begin position="641"/>
        <end position="661"/>
    </location>
</feature>
<dbReference type="Proteomes" id="UP000275408">
    <property type="component" value="Unassembled WGS sequence"/>
</dbReference>
<dbReference type="Pfam" id="PF00789">
    <property type="entry name" value="UBX"/>
    <property type="match status" value="1"/>
</dbReference>
<keyword evidence="3" id="KW-0175">Coiled coil</keyword>
<dbReference type="InterPro" id="IPR057766">
    <property type="entry name" value="Znf-C2H2_OTU1-like_C"/>
</dbReference>
<keyword evidence="2" id="KW-0963">Cytoplasm</keyword>
<dbReference type="PROSITE" id="PS50033">
    <property type="entry name" value="UBX"/>
    <property type="match status" value="1"/>
</dbReference>
<dbReference type="OrthoDB" id="6382611at2759"/>
<dbReference type="PANTHER" id="PTHR46340:SF1">
    <property type="entry name" value="UBX DOMAIN-CONTAINING PROTEIN 1"/>
    <property type="match status" value="1"/>
</dbReference>
<dbReference type="InterPro" id="IPR029071">
    <property type="entry name" value="Ubiquitin-like_domsf"/>
</dbReference>
<evidence type="ECO:0000256" key="3">
    <source>
        <dbReference type="ARBA" id="ARBA00023054"/>
    </source>
</evidence>
<feature type="compositionally biased region" description="Polar residues" evidence="4">
    <location>
        <begin position="267"/>
        <end position="277"/>
    </location>
</feature>
<feature type="compositionally biased region" description="Basic and acidic residues" evidence="4">
    <location>
        <begin position="721"/>
        <end position="739"/>
    </location>
</feature>
<evidence type="ECO:0000313" key="7">
    <source>
        <dbReference type="Proteomes" id="UP000275408"/>
    </source>
</evidence>
<evidence type="ECO:0000313" key="6">
    <source>
        <dbReference type="EMBL" id="RMX52390.1"/>
    </source>
</evidence>
<dbReference type="GO" id="GO:0005634">
    <property type="term" value="C:nucleus"/>
    <property type="evidence" value="ECO:0007669"/>
    <property type="project" value="TreeGrafter"/>
</dbReference>
<dbReference type="InterPro" id="IPR013087">
    <property type="entry name" value="Znf_C2H2_type"/>
</dbReference>
<dbReference type="InterPro" id="IPR001012">
    <property type="entry name" value="UBX_dom"/>
</dbReference>
<protein>
    <recommendedName>
        <fullName evidence="5">UBX domain-containing protein</fullName>
    </recommendedName>
</protein>
<evidence type="ECO:0000256" key="4">
    <source>
        <dbReference type="SAM" id="MobiDB-lite"/>
    </source>
</evidence>
<evidence type="ECO:0000256" key="1">
    <source>
        <dbReference type="ARBA" id="ARBA00004496"/>
    </source>
</evidence>
<keyword evidence="7" id="KW-1185">Reference proteome</keyword>
<comment type="subcellular location">
    <subcellularLocation>
        <location evidence="1">Cytoplasm</location>
    </subcellularLocation>
</comment>
<feature type="compositionally biased region" description="Polar residues" evidence="4">
    <location>
        <begin position="125"/>
        <end position="140"/>
    </location>
</feature>
<evidence type="ECO:0000256" key="2">
    <source>
        <dbReference type="ARBA" id="ARBA00022490"/>
    </source>
</evidence>
<dbReference type="Pfam" id="PF22562">
    <property type="entry name" value="UBA_7"/>
    <property type="match status" value="1"/>
</dbReference>
<feature type="region of interest" description="Disordered" evidence="4">
    <location>
        <begin position="254"/>
        <end position="277"/>
    </location>
</feature>
<dbReference type="PANTHER" id="PTHR46340">
    <property type="entry name" value="UBX DOMAIN-CONTAINING PROTEIN 1"/>
    <property type="match status" value="1"/>
</dbReference>